<gene>
    <name evidence="1" type="ORF">E1263_30495</name>
</gene>
<evidence type="ECO:0000313" key="1">
    <source>
        <dbReference type="EMBL" id="TDD50889.1"/>
    </source>
</evidence>
<accession>A0A4R4Z212</accession>
<protein>
    <submittedName>
        <fullName evidence="1">Uncharacterized protein</fullName>
    </submittedName>
</protein>
<dbReference type="AlphaFoldDB" id="A0A4R4Z212"/>
<dbReference type="OrthoDB" id="4485313at2"/>
<organism evidence="1 2">
    <name type="scientific">Kribbella antibiotica</name>
    <dbReference type="NCBI Taxonomy" id="190195"/>
    <lineage>
        <taxon>Bacteria</taxon>
        <taxon>Bacillati</taxon>
        <taxon>Actinomycetota</taxon>
        <taxon>Actinomycetes</taxon>
        <taxon>Propionibacteriales</taxon>
        <taxon>Kribbellaceae</taxon>
        <taxon>Kribbella</taxon>
    </lineage>
</organism>
<keyword evidence="2" id="KW-1185">Reference proteome</keyword>
<sequence>MRTVVNGRAFLTFGQIYVESGDERPDFDDSFRGQQNGLCGAAIAGTLCLMTGLHTGHVGLIVEVCDEAPVIDETWEDIVEAPFRPAGDATVYGFDSSDWWELGLEPADYRVRYCGRAIDTGRESDDEKEWDDPPIDHYLLQFWPAPPEPDQVIKVTSRMARDSHDRTRRMRPPATPDEIATAQARREEWAADQLRARELESWGGTLPSERIRETYHAFQLVKFDRPLLDDLDRADDELLIAVARWAARQTCAAAELDQMQWVADALDRMDAGVDERDVIQAPPGTFGTENLAIATFGGWDSGQTRLVQALLAIQSPYDEPLDAALSTLWMAIGAYGEWRGTEVIAKLRLTFPQLGEG</sequence>
<dbReference type="EMBL" id="SMKX01000118">
    <property type="protein sequence ID" value="TDD50889.1"/>
    <property type="molecule type" value="Genomic_DNA"/>
</dbReference>
<evidence type="ECO:0000313" key="2">
    <source>
        <dbReference type="Proteomes" id="UP000295124"/>
    </source>
</evidence>
<comment type="caution">
    <text evidence="1">The sequence shown here is derived from an EMBL/GenBank/DDBJ whole genome shotgun (WGS) entry which is preliminary data.</text>
</comment>
<dbReference type="RefSeq" id="WP_132173613.1">
    <property type="nucleotide sequence ID" value="NZ_SMKX01000118.1"/>
</dbReference>
<name>A0A4R4Z212_9ACTN</name>
<proteinExistence type="predicted"/>
<dbReference type="Proteomes" id="UP000295124">
    <property type="component" value="Unassembled WGS sequence"/>
</dbReference>
<reference evidence="1 2" key="1">
    <citation type="submission" date="2019-03" db="EMBL/GenBank/DDBJ databases">
        <title>Draft genome sequences of novel Actinobacteria.</title>
        <authorList>
            <person name="Sahin N."/>
            <person name="Ay H."/>
            <person name="Saygin H."/>
        </authorList>
    </citation>
    <scope>NUCLEOTIDE SEQUENCE [LARGE SCALE GENOMIC DNA]</scope>
    <source>
        <strain evidence="1 2">JCM 13523</strain>
    </source>
</reference>